<feature type="chain" id="PRO_5045440430" evidence="1">
    <location>
        <begin position="25"/>
        <end position="58"/>
    </location>
</feature>
<comment type="caution">
    <text evidence="2">The sequence shown here is derived from an EMBL/GenBank/DDBJ whole genome shotgun (WGS) entry which is preliminary data.</text>
</comment>
<keyword evidence="1" id="KW-0732">Signal</keyword>
<gene>
    <name evidence="2" type="ORF">GCM10007916_04250</name>
</gene>
<feature type="signal peptide" evidence="1">
    <location>
        <begin position="1"/>
        <end position="24"/>
    </location>
</feature>
<sequence length="58" mass="6222">MKKIMGLLSSVLFASSLLVAPVSASTSEQLLPQQPIYAACDQIYSDDPTAILQCNGHR</sequence>
<dbReference type="EMBL" id="BSPQ01000001">
    <property type="protein sequence ID" value="GLS89358.1"/>
    <property type="molecule type" value="Genomic_DNA"/>
</dbReference>
<name>A0ABQ6DW47_9GAMM</name>
<reference evidence="3" key="1">
    <citation type="journal article" date="2019" name="Int. J. Syst. Evol. Microbiol.">
        <title>The Global Catalogue of Microorganisms (GCM) 10K type strain sequencing project: providing services to taxonomists for standard genome sequencing and annotation.</title>
        <authorList>
            <consortium name="The Broad Institute Genomics Platform"/>
            <consortium name="The Broad Institute Genome Sequencing Center for Infectious Disease"/>
            <person name="Wu L."/>
            <person name="Ma J."/>
        </authorList>
    </citation>
    <scope>NUCLEOTIDE SEQUENCE [LARGE SCALE GENOMIC DNA]</scope>
    <source>
        <strain evidence="3">NBRC 103166</strain>
    </source>
</reference>
<proteinExistence type="predicted"/>
<accession>A0ABQ6DW47</accession>
<evidence type="ECO:0000313" key="2">
    <source>
        <dbReference type="EMBL" id="GLS89358.1"/>
    </source>
</evidence>
<organism evidence="2 3">
    <name type="scientific">Psychromonas marina</name>
    <dbReference type="NCBI Taxonomy" id="88364"/>
    <lineage>
        <taxon>Bacteria</taxon>
        <taxon>Pseudomonadati</taxon>
        <taxon>Pseudomonadota</taxon>
        <taxon>Gammaproteobacteria</taxon>
        <taxon>Alteromonadales</taxon>
        <taxon>Psychromonadaceae</taxon>
        <taxon>Psychromonas</taxon>
    </lineage>
</organism>
<keyword evidence="3" id="KW-1185">Reference proteome</keyword>
<evidence type="ECO:0000313" key="3">
    <source>
        <dbReference type="Proteomes" id="UP001157353"/>
    </source>
</evidence>
<protein>
    <submittedName>
        <fullName evidence="2">Uncharacterized protein</fullName>
    </submittedName>
</protein>
<evidence type="ECO:0000256" key="1">
    <source>
        <dbReference type="SAM" id="SignalP"/>
    </source>
</evidence>
<dbReference type="RefSeq" id="WP_284202477.1">
    <property type="nucleotide sequence ID" value="NZ_BSPQ01000001.1"/>
</dbReference>
<dbReference type="Proteomes" id="UP001157353">
    <property type="component" value="Unassembled WGS sequence"/>
</dbReference>